<sequence length="212" mass="23676">MVNPGNTFTDYLLLGITFLPLLPALLIFVRKLYGQEPLNFLVVICLLCFLRGIIGLAYPLTQVNQFIINKIFTLLLFLFFVLAFRSNLNGKIRYGLSLLLTALLSILFTYWSLKGWDGSSQATEILLNSFLAVLIGISLHAILHNDELGVFHSPLFWMEGGTLFYILLSLMLEGVGNSGHPEVVPSDAEKRLFLGLADLVRYLAYIAAVYAL</sequence>
<feature type="transmembrane region" description="Helical" evidence="1">
    <location>
        <begin position="125"/>
        <end position="143"/>
    </location>
</feature>
<proteinExistence type="predicted"/>
<accession>A0A8J2UIM1</accession>
<organism evidence="2 3">
    <name type="scientific">Puia dinghuensis</name>
    <dbReference type="NCBI Taxonomy" id="1792502"/>
    <lineage>
        <taxon>Bacteria</taxon>
        <taxon>Pseudomonadati</taxon>
        <taxon>Bacteroidota</taxon>
        <taxon>Chitinophagia</taxon>
        <taxon>Chitinophagales</taxon>
        <taxon>Chitinophagaceae</taxon>
        <taxon>Puia</taxon>
    </lineage>
</organism>
<keyword evidence="1" id="KW-0472">Membrane</keyword>
<keyword evidence="1" id="KW-0812">Transmembrane</keyword>
<dbReference type="RefSeq" id="WP_188937523.1">
    <property type="nucleotide sequence ID" value="NZ_BMJC01000006.1"/>
</dbReference>
<feature type="transmembrane region" description="Helical" evidence="1">
    <location>
        <begin position="66"/>
        <end position="84"/>
    </location>
</feature>
<feature type="transmembrane region" description="Helical" evidence="1">
    <location>
        <begin position="155"/>
        <end position="172"/>
    </location>
</feature>
<name>A0A8J2UIM1_9BACT</name>
<feature type="transmembrane region" description="Helical" evidence="1">
    <location>
        <begin position="96"/>
        <end position="113"/>
    </location>
</feature>
<evidence type="ECO:0000313" key="3">
    <source>
        <dbReference type="Proteomes" id="UP000607559"/>
    </source>
</evidence>
<evidence type="ECO:0000313" key="2">
    <source>
        <dbReference type="EMBL" id="GGB22722.1"/>
    </source>
</evidence>
<dbReference type="EMBL" id="BMJC01000006">
    <property type="protein sequence ID" value="GGB22722.1"/>
    <property type="molecule type" value="Genomic_DNA"/>
</dbReference>
<feature type="transmembrane region" description="Helical" evidence="1">
    <location>
        <begin position="12"/>
        <end position="29"/>
    </location>
</feature>
<feature type="transmembrane region" description="Helical" evidence="1">
    <location>
        <begin position="41"/>
        <end position="60"/>
    </location>
</feature>
<comment type="caution">
    <text evidence="2">The sequence shown here is derived from an EMBL/GenBank/DDBJ whole genome shotgun (WGS) entry which is preliminary data.</text>
</comment>
<dbReference type="Proteomes" id="UP000607559">
    <property type="component" value="Unassembled WGS sequence"/>
</dbReference>
<dbReference type="AlphaFoldDB" id="A0A8J2UIM1"/>
<keyword evidence="3" id="KW-1185">Reference proteome</keyword>
<gene>
    <name evidence="2" type="ORF">GCM10011511_53330</name>
</gene>
<reference evidence="2" key="2">
    <citation type="submission" date="2020-09" db="EMBL/GenBank/DDBJ databases">
        <authorList>
            <person name="Sun Q."/>
            <person name="Zhou Y."/>
        </authorList>
    </citation>
    <scope>NUCLEOTIDE SEQUENCE</scope>
    <source>
        <strain evidence="2">CGMCC 1.15448</strain>
    </source>
</reference>
<feature type="transmembrane region" description="Helical" evidence="1">
    <location>
        <begin position="192"/>
        <end position="211"/>
    </location>
</feature>
<reference evidence="2" key="1">
    <citation type="journal article" date="2014" name="Int. J. Syst. Evol. Microbiol.">
        <title>Complete genome sequence of Corynebacterium casei LMG S-19264T (=DSM 44701T), isolated from a smear-ripened cheese.</title>
        <authorList>
            <consortium name="US DOE Joint Genome Institute (JGI-PGF)"/>
            <person name="Walter F."/>
            <person name="Albersmeier A."/>
            <person name="Kalinowski J."/>
            <person name="Ruckert C."/>
        </authorList>
    </citation>
    <scope>NUCLEOTIDE SEQUENCE</scope>
    <source>
        <strain evidence="2">CGMCC 1.15448</strain>
    </source>
</reference>
<keyword evidence="1" id="KW-1133">Transmembrane helix</keyword>
<evidence type="ECO:0000256" key="1">
    <source>
        <dbReference type="SAM" id="Phobius"/>
    </source>
</evidence>
<protein>
    <submittedName>
        <fullName evidence="2">Uncharacterized protein</fullName>
    </submittedName>
</protein>